<dbReference type="EMBL" id="CP101398">
    <property type="protein sequence ID" value="UTR83552.1"/>
    <property type="molecule type" value="Genomic_DNA"/>
</dbReference>
<dbReference type="SUPFAM" id="SSF53822">
    <property type="entry name" value="Periplasmic binding protein-like I"/>
    <property type="match status" value="1"/>
</dbReference>
<keyword evidence="6" id="KW-1185">Reference proteome</keyword>
<dbReference type="InterPro" id="IPR000843">
    <property type="entry name" value="HTH_LacI"/>
</dbReference>
<dbReference type="SUPFAM" id="SSF47413">
    <property type="entry name" value="lambda repressor-like DNA-binding domains"/>
    <property type="match status" value="1"/>
</dbReference>
<gene>
    <name evidence="5" type="ORF">NLU04_34085</name>
</gene>
<protein>
    <submittedName>
        <fullName evidence="5">LacI family transcriptional regulator</fullName>
    </submittedName>
</protein>
<dbReference type="Proteomes" id="UP001058236">
    <property type="component" value="Plasmid unnamed"/>
</dbReference>
<keyword evidence="5" id="KW-0614">Plasmid</keyword>
<dbReference type="PANTHER" id="PTHR30146:SF155">
    <property type="entry name" value="ALANINE RACEMASE"/>
    <property type="match status" value="1"/>
</dbReference>
<evidence type="ECO:0000256" key="2">
    <source>
        <dbReference type="ARBA" id="ARBA00023125"/>
    </source>
</evidence>
<evidence type="ECO:0000256" key="1">
    <source>
        <dbReference type="ARBA" id="ARBA00023015"/>
    </source>
</evidence>
<evidence type="ECO:0000313" key="6">
    <source>
        <dbReference type="Proteomes" id="UP001058236"/>
    </source>
</evidence>
<dbReference type="Gene3D" id="1.10.260.40">
    <property type="entry name" value="lambda repressor-like DNA-binding domains"/>
    <property type="match status" value="1"/>
</dbReference>
<sequence>MPHAPSRRPTILDVARAAGVSKSLVSLALRGDAGVSESTRARITAAADQLGYRSNALARGLVQGRTMLLGVLLTDLANPYHTDVVAGIEESAGEAGFGVLLAHGRRDAKRLASQLDTLVQLNVDGVIAVSSWVDPADLQAAARRTPVVVVGRPEHPPAGIDTVANDDAAGAALAMTHLVGLGHREIAFVTTSRRPAAEGRRCGYETASHRAGLSPHTVAAESVEELPLRVAPLLRSGVSALIANNDLTAVALLDIAHDLGLPVPERLSVVGYDNSTLAALVRPRLTSIDQPRPELGRTAVRLLLQRSGGRTTDRHEVLNPRLVARGSTGPYGR</sequence>
<dbReference type="Pfam" id="PF00356">
    <property type="entry name" value="LacI"/>
    <property type="match status" value="1"/>
</dbReference>
<dbReference type="Gene3D" id="3.40.50.2300">
    <property type="match status" value="2"/>
</dbReference>
<dbReference type="InterPro" id="IPR046335">
    <property type="entry name" value="LacI/GalR-like_sensor"/>
</dbReference>
<dbReference type="CDD" id="cd01392">
    <property type="entry name" value="HTH_LacI"/>
    <property type="match status" value="1"/>
</dbReference>
<dbReference type="InterPro" id="IPR010982">
    <property type="entry name" value="Lambda_DNA-bd_dom_sf"/>
</dbReference>
<keyword evidence="1" id="KW-0805">Transcription regulation</keyword>
<evidence type="ECO:0000256" key="3">
    <source>
        <dbReference type="ARBA" id="ARBA00023163"/>
    </source>
</evidence>
<feature type="domain" description="HTH lacI-type" evidence="4">
    <location>
        <begin position="9"/>
        <end position="63"/>
    </location>
</feature>
<name>A0ABY5FIG2_9ACTN</name>
<dbReference type="RefSeq" id="WP_255240242.1">
    <property type="nucleotide sequence ID" value="NZ_CP101398.1"/>
</dbReference>
<dbReference type="Pfam" id="PF13377">
    <property type="entry name" value="Peripla_BP_3"/>
    <property type="match status" value="1"/>
</dbReference>
<proteinExistence type="predicted"/>
<dbReference type="SMART" id="SM00354">
    <property type="entry name" value="HTH_LACI"/>
    <property type="match status" value="1"/>
</dbReference>
<geneLocation type="plasmid" evidence="5 6">
    <name>unnamed</name>
</geneLocation>
<reference evidence="5" key="1">
    <citation type="submission" date="2022-07" db="EMBL/GenBank/DDBJ databases">
        <title>Genomic of Streptomyces cavourensis F2.</title>
        <authorList>
            <person name="Hu S."/>
            <person name="Liang W."/>
        </authorList>
    </citation>
    <scope>NUCLEOTIDE SEQUENCE</scope>
    <source>
        <strain evidence="5">F2</strain>
        <plasmid evidence="5">unnamed</plasmid>
    </source>
</reference>
<keyword evidence="3" id="KW-0804">Transcription</keyword>
<dbReference type="PANTHER" id="PTHR30146">
    <property type="entry name" value="LACI-RELATED TRANSCRIPTIONAL REPRESSOR"/>
    <property type="match status" value="1"/>
</dbReference>
<keyword evidence="2" id="KW-0238">DNA-binding</keyword>
<dbReference type="InterPro" id="IPR028082">
    <property type="entry name" value="Peripla_BP_I"/>
</dbReference>
<organism evidence="5 6">
    <name type="scientific">Streptomyces cavourensis</name>
    <dbReference type="NCBI Taxonomy" id="67258"/>
    <lineage>
        <taxon>Bacteria</taxon>
        <taxon>Bacillati</taxon>
        <taxon>Actinomycetota</taxon>
        <taxon>Actinomycetes</taxon>
        <taxon>Kitasatosporales</taxon>
        <taxon>Streptomycetaceae</taxon>
        <taxon>Streptomyces</taxon>
    </lineage>
</organism>
<dbReference type="CDD" id="cd06267">
    <property type="entry name" value="PBP1_LacI_sugar_binding-like"/>
    <property type="match status" value="1"/>
</dbReference>
<evidence type="ECO:0000313" key="5">
    <source>
        <dbReference type="EMBL" id="UTR83552.1"/>
    </source>
</evidence>
<accession>A0ABY5FIG2</accession>
<dbReference type="PROSITE" id="PS50932">
    <property type="entry name" value="HTH_LACI_2"/>
    <property type="match status" value="1"/>
</dbReference>
<evidence type="ECO:0000259" key="4">
    <source>
        <dbReference type="PROSITE" id="PS50932"/>
    </source>
</evidence>